<gene>
    <name evidence="1" type="ORF">M0R45_015907</name>
</gene>
<dbReference type="EMBL" id="JBEDUW010000003">
    <property type="protein sequence ID" value="KAK9939201.1"/>
    <property type="molecule type" value="Genomic_DNA"/>
</dbReference>
<accession>A0AAW1XS55</accession>
<evidence type="ECO:0000313" key="2">
    <source>
        <dbReference type="Proteomes" id="UP001457282"/>
    </source>
</evidence>
<reference evidence="1 2" key="1">
    <citation type="journal article" date="2023" name="G3 (Bethesda)">
        <title>A chromosome-length genome assembly and annotation of blackberry (Rubus argutus, cv. 'Hillquist').</title>
        <authorList>
            <person name="Bruna T."/>
            <person name="Aryal R."/>
            <person name="Dudchenko O."/>
            <person name="Sargent D.J."/>
            <person name="Mead D."/>
            <person name="Buti M."/>
            <person name="Cavallini A."/>
            <person name="Hytonen T."/>
            <person name="Andres J."/>
            <person name="Pham M."/>
            <person name="Weisz D."/>
            <person name="Mascagni F."/>
            <person name="Usai G."/>
            <person name="Natali L."/>
            <person name="Bassil N."/>
            <person name="Fernandez G.E."/>
            <person name="Lomsadze A."/>
            <person name="Armour M."/>
            <person name="Olukolu B."/>
            <person name="Poorten T."/>
            <person name="Britton C."/>
            <person name="Davik J."/>
            <person name="Ashrafi H."/>
            <person name="Aiden E.L."/>
            <person name="Borodovsky M."/>
            <person name="Worthington M."/>
        </authorList>
    </citation>
    <scope>NUCLEOTIDE SEQUENCE [LARGE SCALE GENOMIC DNA]</scope>
    <source>
        <strain evidence="1">PI 553951</strain>
    </source>
</reference>
<keyword evidence="2" id="KW-1185">Reference proteome</keyword>
<evidence type="ECO:0000313" key="1">
    <source>
        <dbReference type="EMBL" id="KAK9939201.1"/>
    </source>
</evidence>
<comment type="caution">
    <text evidence="1">The sequence shown here is derived from an EMBL/GenBank/DDBJ whole genome shotgun (WGS) entry which is preliminary data.</text>
</comment>
<sequence>MTLGRMWMGRGRVWMVVAERAKGVDCGLLADRWKVAAQGGRTEGLWLVFKELQLGWGWGRVVSWQWCSRFATESLVVVGLNLVVVVSGRFM</sequence>
<proteinExistence type="predicted"/>
<dbReference type="AlphaFoldDB" id="A0AAW1XS55"/>
<protein>
    <submittedName>
        <fullName evidence="1">Uncharacterized protein</fullName>
    </submittedName>
</protein>
<name>A0AAW1XS55_RUBAR</name>
<organism evidence="1 2">
    <name type="scientific">Rubus argutus</name>
    <name type="common">Southern blackberry</name>
    <dbReference type="NCBI Taxonomy" id="59490"/>
    <lineage>
        <taxon>Eukaryota</taxon>
        <taxon>Viridiplantae</taxon>
        <taxon>Streptophyta</taxon>
        <taxon>Embryophyta</taxon>
        <taxon>Tracheophyta</taxon>
        <taxon>Spermatophyta</taxon>
        <taxon>Magnoliopsida</taxon>
        <taxon>eudicotyledons</taxon>
        <taxon>Gunneridae</taxon>
        <taxon>Pentapetalae</taxon>
        <taxon>rosids</taxon>
        <taxon>fabids</taxon>
        <taxon>Rosales</taxon>
        <taxon>Rosaceae</taxon>
        <taxon>Rosoideae</taxon>
        <taxon>Rosoideae incertae sedis</taxon>
        <taxon>Rubus</taxon>
    </lineage>
</organism>
<dbReference type="Proteomes" id="UP001457282">
    <property type="component" value="Unassembled WGS sequence"/>
</dbReference>